<proteinExistence type="predicted"/>
<name>A0A2G1VXI7_9BACT</name>
<feature type="coiled-coil region" evidence="1">
    <location>
        <begin position="339"/>
        <end position="385"/>
    </location>
</feature>
<dbReference type="GeneID" id="90612200"/>
<dbReference type="AlphaFoldDB" id="A0A2G1VXI7"/>
<evidence type="ECO:0000313" key="4">
    <source>
        <dbReference type="EMBL" id="PHQ31493.1"/>
    </source>
</evidence>
<reference evidence="4 5" key="1">
    <citation type="submission" date="2017-06" db="EMBL/GenBank/DDBJ databases">
        <title>Description of Rhodopirellula bahusiensis sp. nov.</title>
        <authorList>
            <person name="Kizina J."/>
            <person name="Harder J."/>
        </authorList>
    </citation>
    <scope>NUCLEOTIDE SEQUENCE [LARGE SCALE GENOMIC DNA]</scope>
    <source>
        <strain evidence="4 5">SWK21</strain>
    </source>
</reference>
<dbReference type="EMBL" id="NIZW01000048">
    <property type="protein sequence ID" value="PHQ31493.1"/>
    <property type="molecule type" value="Genomic_DNA"/>
</dbReference>
<accession>A0A2G1VXI7</accession>
<feature type="compositionally biased region" description="Basic and acidic residues" evidence="2">
    <location>
        <begin position="403"/>
        <end position="425"/>
    </location>
</feature>
<sequence length="464" mass="53660">MVPKIHAKGSGFGGITQYVLHDKDAKTSERVEWTETVNLGTKNPETASRVMMATSMDQDRLKKEAGVKATGRKSKDHVLHVTLSWHADEREGLSKEEQIKAAKWFMREIKASDRQALIVSHKDEPQPHVHLVINRVSPKDGKILPSSFERLNASKWAEKYERERGKILCHNRVINNAARKRGEYVRGEKDLPRPLYEQTASVANDNTKKAALLAEQRKKAAAIAKEQRETKTRHRKEWQQMEAAAKTERRKLRQRTKADAAKAVQRVRDSYREKWAQQHHEKEAAKAKFDANEKTLRGRIENARKLVAWRDVLRRKTETQRATTIGATFRVLASEGARREALSRQYKAKEATLNRQQKAEEKAAAEKIKSQLAEKQADQRRAYEQKRNATIMKHRLETAKLKTKWKAHEAKQQADWQKLAKEHPRLNQSNENPRGFPPNQDPGELRKVFNRSKRRRSRDEGMSL</sequence>
<keyword evidence="1" id="KW-0175">Coiled coil</keyword>
<keyword evidence="5" id="KW-1185">Reference proteome</keyword>
<protein>
    <recommendedName>
        <fullName evidence="3">MobA/VirD2-like nuclease domain-containing protein</fullName>
    </recommendedName>
</protein>
<dbReference type="RefSeq" id="WP_099264387.1">
    <property type="nucleotide sequence ID" value="NZ_NIZW01000048.1"/>
</dbReference>
<comment type="caution">
    <text evidence="4">The sequence shown here is derived from an EMBL/GenBank/DDBJ whole genome shotgun (WGS) entry which is preliminary data.</text>
</comment>
<feature type="domain" description="MobA/VirD2-like nuclease" evidence="3">
    <location>
        <begin position="18"/>
        <end position="165"/>
    </location>
</feature>
<dbReference type="Proteomes" id="UP000225740">
    <property type="component" value="Unassembled WGS sequence"/>
</dbReference>
<dbReference type="InterPro" id="IPR005094">
    <property type="entry name" value="Endonuclease_MobA/VirD2"/>
</dbReference>
<feature type="region of interest" description="Disordered" evidence="2">
    <location>
        <begin position="403"/>
        <end position="464"/>
    </location>
</feature>
<dbReference type="Pfam" id="PF03432">
    <property type="entry name" value="Relaxase"/>
    <property type="match status" value="1"/>
</dbReference>
<gene>
    <name evidence="4" type="ORF">CEE69_30805</name>
</gene>
<organism evidence="4 5">
    <name type="scientific">Rhodopirellula bahusiensis</name>
    <dbReference type="NCBI Taxonomy" id="2014065"/>
    <lineage>
        <taxon>Bacteria</taxon>
        <taxon>Pseudomonadati</taxon>
        <taxon>Planctomycetota</taxon>
        <taxon>Planctomycetia</taxon>
        <taxon>Pirellulales</taxon>
        <taxon>Pirellulaceae</taxon>
        <taxon>Rhodopirellula</taxon>
    </lineage>
</organism>
<evidence type="ECO:0000259" key="3">
    <source>
        <dbReference type="Pfam" id="PF03432"/>
    </source>
</evidence>
<evidence type="ECO:0000256" key="2">
    <source>
        <dbReference type="SAM" id="MobiDB-lite"/>
    </source>
</evidence>
<evidence type="ECO:0000256" key="1">
    <source>
        <dbReference type="SAM" id="Coils"/>
    </source>
</evidence>
<evidence type="ECO:0000313" key="5">
    <source>
        <dbReference type="Proteomes" id="UP000225740"/>
    </source>
</evidence>